<gene>
    <name evidence="2" type="ORF">TSPGSL018_3245</name>
</gene>
<reference evidence="2" key="1">
    <citation type="submission" date="2014-05" db="EMBL/GenBank/DDBJ databases">
        <title>The transcriptome of the halophilic microalga Tetraselmis sp. GSL018 isolated from the Great Salt Lake, Utah.</title>
        <authorList>
            <person name="Jinkerson R.E."/>
            <person name="D'Adamo S."/>
            <person name="Posewitz M.C."/>
        </authorList>
    </citation>
    <scope>NUCLEOTIDE SEQUENCE</scope>
    <source>
        <strain evidence="2">GSL018</strain>
    </source>
</reference>
<feature type="compositionally biased region" description="Gly residues" evidence="1">
    <location>
        <begin position="49"/>
        <end position="70"/>
    </location>
</feature>
<name>A0A061SKQ2_9CHLO</name>
<organism evidence="2">
    <name type="scientific">Tetraselmis sp. GSL018</name>
    <dbReference type="NCBI Taxonomy" id="582737"/>
    <lineage>
        <taxon>Eukaryota</taxon>
        <taxon>Viridiplantae</taxon>
        <taxon>Chlorophyta</taxon>
        <taxon>core chlorophytes</taxon>
        <taxon>Chlorodendrophyceae</taxon>
        <taxon>Chlorodendrales</taxon>
        <taxon>Chlorodendraceae</taxon>
        <taxon>Tetraselmis</taxon>
    </lineage>
</organism>
<sequence>LRMEGAAELLRRAQGEVGQKPVTRGLARSAVRTRKGGWALRRREDRGSRTGGRGQLGGAAAGSGAPGSRGGQSNRLPKHPNLPMGAASRPAHMADL</sequence>
<feature type="non-terminal residue" evidence="2">
    <location>
        <position position="96"/>
    </location>
</feature>
<protein>
    <submittedName>
        <fullName evidence="2">Uncharacterized protein</fullName>
    </submittedName>
</protein>
<feature type="non-terminal residue" evidence="2">
    <location>
        <position position="1"/>
    </location>
</feature>
<evidence type="ECO:0000256" key="1">
    <source>
        <dbReference type="SAM" id="MobiDB-lite"/>
    </source>
</evidence>
<dbReference type="AlphaFoldDB" id="A0A061SKQ2"/>
<accession>A0A061SKQ2</accession>
<proteinExistence type="predicted"/>
<feature type="region of interest" description="Disordered" evidence="1">
    <location>
        <begin position="16"/>
        <end position="96"/>
    </location>
</feature>
<evidence type="ECO:0000313" key="2">
    <source>
        <dbReference type="EMBL" id="JAC83480.1"/>
    </source>
</evidence>
<dbReference type="EMBL" id="GBEZ01001495">
    <property type="protein sequence ID" value="JAC83480.1"/>
    <property type="molecule type" value="Transcribed_RNA"/>
</dbReference>